<name>A0A0G4H9S6_9ALVE</name>
<reference evidence="2" key="1">
    <citation type="submission" date="2014-11" db="EMBL/GenBank/DDBJ databases">
        <authorList>
            <person name="Otto D Thomas"/>
            <person name="Naeem Raeece"/>
        </authorList>
    </citation>
    <scope>NUCLEOTIDE SEQUENCE</scope>
</reference>
<dbReference type="PhylomeDB" id="A0A0G4H9S6"/>
<feature type="region of interest" description="Disordered" evidence="1">
    <location>
        <begin position="398"/>
        <end position="431"/>
    </location>
</feature>
<gene>
    <name evidence="2" type="ORF">Cvel_25393</name>
</gene>
<sequence>MRGLKQDLESLLCSSLHLHLSLQLWASQWSTLEKHEEEIFLKHQDEGPKISQDQDTHRSGEPTCFTRYVPNDARGLRSGMRLMEFCFSYFRNTHLHELKAYPAGDHSESCIKLTFFTKERKLLVNMIGTLTGKEGFCPSLPVILAIVHGVGRELVEGGHAAYLIALDAAAPVQCTKVLVEPSVKLEMEERRITADLNLPWLKQHCEAREAFRKFGEESSLSTAFKPVDNGWGDETAICRESRKTFLLFAANSREGHGDDLLLEAAVRGTLEEPDHVAEQKLDEMPIRDLVKTEVFKEFVNKHCDKAESLVGCFTDRVVAAGVKRDTVTDMRGDWFKAGPDYEVIWRQTGEDISKAKDLCKDPVIRTGLDRIGVLVPGAGEEKKHYVPADLAEQLKHPHLHHVDPPPERKPVAPPADSEDANASCTLTADSS</sequence>
<evidence type="ECO:0000256" key="1">
    <source>
        <dbReference type="SAM" id="MobiDB-lite"/>
    </source>
</evidence>
<feature type="compositionally biased region" description="Basic and acidic residues" evidence="1">
    <location>
        <begin position="398"/>
        <end position="410"/>
    </location>
</feature>
<protein>
    <submittedName>
        <fullName evidence="2">Uncharacterized protein</fullName>
    </submittedName>
</protein>
<proteinExistence type="predicted"/>
<dbReference type="AlphaFoldDB" id="A0A0G4H9S6"/>
<accession>A0A0G4H9S6</accession>
<dbReference type="EMBL" id="CDMZ01002063">
    <property type="protein sequence ID" value="CEM40572.1"/>
    <property type="molecule type" value="Genomic_DNA"/>
</dbReference>
<dbReference type="VEuPathDB" id="CryptoDB:Cvel_25393"/>
<evidence type="ECO:0000313" key="2">
    <source>
        <dbReference type="EMBL" id="CEM40572.1"/>
    </source>
</evidence>
<organism evidence="2">
    <name type="scientific">Chromera velia CCMP2878</name>
    <dbReference type="NCBI Taxonomy" id="1169474"/>
    <lineage>
        <taxon>Eukaryota</taxon>
        <taxon>Sar</taxon>
        <taxon>Alveolata</taxon>
        <taxon>Colpodellida</taxon>
        <taxon>Chromeraceae</taxon>
        <taxon>Chromera</taxon>
    </lineage>
</organism>
<feature type="compositionally biased region" description="Polar residues" evidence="1">
    <location>
        <begin position="420"/>
        <end position="431"/>
    </location>
</feature>